<dbReference type="RefSeq" id="WP_013327805.1">
    <property type="nucleotide sequence ID" value="NC_014506.1"/>
</dbReference>
<dbReference type="STRING" id="563040.Saut_2009"/>
<dbReference type="InterPro" id="IPR043519">
    <property type="entry name" value="NT_sf"/>
</dbReference>
<dbReference type="KEGG" id="sua:Saut_2009"/>
<dbReference type="Gene3D" id="3.30.460.10">
    <property type="entry name" value="Beta Polymerase, domain 2"/>
    <property type="match status" value="1"/>
</dbReference>
<sequence length="110" mass="12652">MKDLEIIKQNIIIRLKPLKLDKVILFGSYAYGNPTDDSDIDLYVVTKDDFLPQTFKEKSTLTKKVSRAIRDLRSDIAIDLIVHTKTMHQKFVELNSSFSKELLNKGIVLL</sequence>
<accession>E0URG6</accession>
<evidence type="ECO:0000259" key="1">
    <source>
        <dbReference type="Pfam" id="PF18765"/>
    </source>
</evidence>
<dbReference type="PANTHER" id="PTHR33933">
    <property type="entry name" value="NUCLEOTIDYLTRANSFERASE"/>
    <property type="match status" value="1"/>
</dbReference>
<dbReference type="HOGENOM" id="CLU_130257_9_5_7"/>
<dbReference type="InterPro" id="IPR052548">
    <property type="entry name" value="Type_VII_TA_antitoxin"/>
</dbReference>
<proteinExistence type="predicted"/>
<dbReference type="Pfam" id="PF18765">
    <property type="entry name" value="Polbeta"/>
    <property type="match status" value="1"/>
</dbReference>
<dbReference type="PANTHER" id="PTHR33933:SF3">
    <property type="entry name" value="PROTEIN ADENYLYLTRANSFERASE MJ0604-RELATED"/>
    <property type="match status" value="1"/>
</dbReference>
<dbReference type="Proteomes" id="UP000007803">
    <property type="component" value="Chromosome"/>
</dbReference>
<keyword evidence="3" id="KW-1185">Reference proteome</keyword>
<dbReference type="OrthoDB" id="5362391at2"/>
<dbReference type="CDD" id="cd05403">
    <property type="entry name" value="NT_KNTase_like"/>
    <property type="match status" value="1"/>
</dbReference>
<evidence type="ECO:0000313" key="3">
    <source>
        <dbReference type="Proteomes" id="UP000007803"/>
    </source>
</evidence>
<dbReference type="EMBL" id="CP002205">
    <property type="protein sequence ID" value="ADN10052.1"/>
    <property type="molecule type" value="Genomic_DNA"/>
</dbReference>
<reference evidence="3" key="1">
    <citation type="journal article" date="2010" name="Stand. Genomic Sci.">
        <title>Complete genome sequence of Sulfurimonas autotrophica type strain (OK10).</title>
        <authorList>
            <person name="Sikorski J."/>
            <person name="Munk C."/>
            <person name="Lapidus A."/>
            <person name="Djao O."/>
            <person name="Lucas S."/>
            <person name="Glavina Del Rio T."/>
            <person name="Nolan M."/>
            <person name="Tice H."/>
            <person name="Han C."/>
            <person name="Cheng J."/>
            <person name="Tapia R."/>
            <person name="Goodwin L."/>
            <person name="Pitluck S."/>
            <person name="Liolios K."/>
            <person name="Ivanova N."/>
            <person name="Mavromatis K."/>
            <person name="Mikhailova N."/>
            <person name="Pati A."/>
            <person name="Sims D."/>
            <person name="Meincke L."/>
            <person name="Brettin T."/>
            <person name="Detter J."/>
            <person name="Chen A."/>
            <person name="Palaniappan K."/>
            <person name="Land M."/>
            <person name="Hauser L."/>
            <person name="Chang Y."/>
            <person name="Jeffries C."/>
            <person name="Rohde M."/>
            <person name="Lang E."/>
            <person name="Spring S."/>
            <person name="Goker M."/>
            <person name="Woyke T."/>
            <person name="Bristow J."/>
            <person name="Eisen J."/>
            <person name="Markowitz V."/>
            <person name="Hugenholtz P."/>
            <person name="Kyrpides N."/>
            <person name="Klenk H."/>
        </authorList>
    </citation>
    <scope>NUCLEOTIDE SEQUENCE [LARGE SCALE GENOMIC DNA]</scope>
    <source>
        <strain evidence="3">ATCC BAA-671 / DSM 16294 / JCM 11897 / OK10</strain>
    </source>
</reference>
<gene>
    <name evidence="2" type="ordered locus">Saut_2009</name>
</gene>
<evidence type="ECO:0000313" key="2">
    <source>
        <dbReference type="EMBL" id="ADN10052.1"/>
    </source>
</evidence>
<feature type="domain" description="Polymerase beta nucleotidyltransferase" evidence="1">
    <location>
        <begin position="19"/>
        <end position="80"/>
    </location>
</feature>
<dbReference type="SUPFAM" id="SSF81301">
    <property type="entry name" value="Nucleotidyltransferase"/>
    <property type="match status" value="1"/>
</dbReference>
<dbReference type="InterPro" id="IPR041633">
    <property type="entry name" value="Polbeta"/>
</dbReference>
<dbReference type="eggNOG" id="COG1708">
    <property type="taxonomic scope" value="Bacteria"/>
</dbReference>
<dbReference type="AlphaFoldDB" id="E0URG6"/>
<name>E0URG6_SULAO</name>
<organism evidence="2 3">
    <name type="scientific">Sulfurimonas autotrophica (strain ATCC BAA-671 / DSM 16294 / JCM 11897 / OK10)</name>
    <dbReference type="NCBI Taxonomy" id="563040"/>
    <lineage>
        <taxon>Bacteria</taxon>
        <taxon>Pseudomonadati</taxon>
        <taxon>Campylobacterota</taxon>
        <taxon>Epsilonproteobacteria</taxon>
        <taxon>Campylobacterales</taxon>
        <taxon>Sulfurimonadaceae</taxon>
        <taxon>Sulfurimonas</taxon>
    </lineage>
</organism>
<protein>
    <recommendedName>
        <fullName evidence="1">Polymerase beta nucleotidyltransferase domain-containing protein</fullName>
    </recommendedName>
</protein>